<evidence type="ECO:0000256" key="8">
    <source>
        <dbReference type="ARBA" id="ARBA00022927"/>
    </source>
</evidence>
<comment type="function">
    <text evidence="1">Needed for flagellar regrowth and assembly.</text>
</comment>
<evidence type="ECO:0000313" key="11">
    <source>
        <dbReference type="EMBL" id="GHF80607.1"/>
    </source>
</evidence>
<dbReference type="GO" id="GO:0005829">
    <property type="term" value="C:cytosol"/>
    <property type="evidence" value="ECO:0007669"/>
    <property type="project" value="TreeGrafter"/>
</dbReference>
<reference evidence="11" key="2">
    <citation type="submission" date="2020-09" db="EMBL/GenBank/DDBJ databases">
        <authorList>
            <person name="Sun Q."/>
            <person name="Kim S."/>
        </authorList>
    </citation>
    <scope>NUCLEOTIDE SEQUENCE</scope>
    <source>
        <strain evidence="11">KCTC 42731</strain>
    </source>
</reference>
<keyword evidence="5" id="KW-0813">Transport</keyword>
<organism evidence="11 12">
    <name type="scientific">Thalassotalea marina</name>
    <dbReference type="NCBI Taxonomy" id="1673741"/>
    <lineage>
        <taxon>Bacteria</taxon>
        <taxon>Pseudomonadati</taxon>
        <taxon>Pseudomonadota</taxon>
        <taxon>Gammaproteobacteria</taxon>
        <taxon>Alteromonadales</taxon>
        <taxon>Colwelliaceae</taxon>
        <taxon>Thalassotalea</taxon>
    </lineage>
</organism>
<evidence type="ECO:0000313" key="12">
    <source>
        <dbReference type="Proteomes" id="UP000623842"/>
    </source>
</evidence>
<dbReference type="InterPro" id="IPR018035">
    <property type="entry name" value="Flagellar_FliH/T3SS_HrpE"/>
</dbReference>
<keyword evidence="7" id="KW-1005">Bacterial flagellum biogenesis</keyword>
<dbReference type="PRINTS" id="PR01003">
    <property type="entry name" value="FLGFLIH"/>
</dbReference>
<evidence type="ECO:0000256" key="2">
    <source>
        <dbReference type="ARBA" id="ARBA00004496"/>
    </source>
</evidence>
<evidence type="ECO:0000256" key="4">
    <source>
        <dbReference type="ARBA" id="ARBA00016507"/>
    </source>
</evidence>
<evidence type="ECO:0000256" key="6">
    <source>
        <dbReference type="ARBA" id="ARBA00022490"/>
    </source>
</evidence>
<gene>
    <name evidence="11" type="primary">fliH</name>
    <name evidence="11" type="ORF">GCM10017161_04890</name>
</gene>
<dbReference type="InterPro" id="IPR000563">
    <property type="entry name" value="Flag_FliH"/>
</dbReference>
<sequence length="271" mass="30376">MPRSNIMKNYSKTPIHKKVIKSDDADSNVWALPSVEQEVNESEQVTNALNKKPTWRYEPPEEAEEEVAPLTAEDIEQIRQAAYEEGFNQGKEEGFATGFEQGQKAGHEEGVKTGHEEGINQGLAEGQTQVTALAEQWQQLVDQLHHPLKVVENNIEQQLIQLTVQLTEAITHHEVSVNHDILLSAINAGIKALPSQEAQTHILLHPDDIKVVEQQFSADDIQQQGWRLLPAPHLTPGSCQIENSTSNIDLSMKTRIKEVLESFLQEALHQK</sequence>
<dbReference type="GO" id="GO:0071973">
    <property type="term" value="P:bacterial-type flagellum-dependent cell motility"/>
    <property type="evidence" value="ECO:0007669"/>
    <property type="project" value="InterPro"/>
</dbReference>
<comment type="subcellular location">
    <subcellularLocation>
        <location evidence="2">Cytoplasm</location>
    </subcellularLocation>
</comment>
<comment type="caution">
    <text evidence="11">The sequence shown here is derived from an EMBL/GenBank/DDBJ whole genome shotgun (WGS) entry which is preliminary data.</text>
</comment>
<keyword evidence="9" id="KW-1006">Bacterial flagellum protein export</keyword>
<dbReference type="InterPro" id="IPR051472">
    <property type="entry name" value="T3SS_Stator/FliH"/>
</dbReference>
<keyword evidence="11" id="KW-0969">Cilium</keyword>
<dbReference type="NCBIfam" id="NF004270">
    <property type="entry name" value="PRK05687.2-1"/>
    <property type="match status" value="1"/>
</dbReference>
<evidence type="ECO:0000256" key="9">
    <source>
        <dbReference type="ARBA" id="ARBA00023225"/>
    </source>
</evidence>
<keyword evidence="11" id="KW-0282">Flagellum</keyword>
<evidence type="ECO:0000256" key="5">
    <source>
        <dbReference type="ARBA" id="ARBA00022448"/>
    </source>
</evidence>
<evidence type="ECO:0000256" key="7">
    <source>
        <dbReference type="ARBA" id="ARBA00022795"/>
    </source>
</evidence>
<comment type="similarity">
    <text evidence="3">Belongs to the FliH family.</text>
</comment>
<evidence type="ECO:0000256" key="3">
    <source>
        <dbReference type="ARBA" id="ARBA00006602"/>
    </source>
</evidence>
<dbReference type="Proteomes" id="UP000623842">
    <property type="component" value="Unassembled WGS sequence"/>
</dbReference>
<dbReference type="AlphaFoldDB" id="A0A919BC48"/>
<keyword evidence="6" id="KW-0963">Cytoplasm</keyword>
<dbReference type="GO" id="GO:0003774">
    <property type="term" value="F:cytoskeletal motor activity"/>
    <property type="evidence" value="ECO:0007669"/>
    <property type="project" value="InterPro"/>
</dbReference>
<dbReference type="EMBL" id="BNCK01000001">
    <property type="protein sequence ID" value="GHF80607.1"/>
    <property type="molecule type" value="Genomic_DNA"/>
</dbReference>
<dbReference type="GO" id="GO:0009288">
    <property type="term" value="C:bacterial-type flagellum"/>
    <property type="evidence" value="ECO:0007669"/>
    <property type="project" value="InterPro"/>
</dbReference>
<reference evidence="11" key="1">
    <citation type="journal article" date="2014" name="Int. J. Syst. Evol. Microbiol.">
        <title>Complete genome sequence of Corynebacterium casei LMG S-19264T (=DSM 44701T), isolated from a smear-ripened cheese.</title>
        <authorList>
            <consortium name="US DOE Joint Genome Institute (JGI-PGF)"/>
            <person name="Walter F."/>
            <person name="Albersmeier A."/>
            <person name="Kalinowski J."/>
            <person name="Ruckert C."/>
        </authorList>
    </citation>
    <scope>NUCLEOTIDE SEQUENCE</scope>
    <source>
        <strain evidence="11">KCTC 42731</strain>
    </source>
</reference>
<dbReference type="Pfam" id="PF02108">
    <property type="entry name" value="FliH"/>
    <property type="match status" value="1"/>
</dbReference>
<evidence type="ECO:0000259" key="10">
    <source>
        <dbReference type="Pfam" id="PF02108"/>
    </source>
</evidence>
<evidence type="ECO:0000256" key="1">
    <source>
        <dbReference type="ARBA" id="ARBA00003041"/>
    </source>
</evidence>
<keyword evidence="8" id="KW-0653">Protein transport</keyword>
<dbReference type="GO" id="GO:0044781">
    <property type="term" value="P:bacterial-type flagellum organization"/>
    <property type="evidence" value="ECO:0007669"/>
    <property type="project" value="UniProtKB-KW"/>
</dbReference>
<dbReference type="PANTHER" id="PTHR34982">
    <property type="entry name" value="YOP PROTEINS TRANSLOCATION PROTEIN L"/>
    <property type="match status" value="1"/>
</dbReference>
<dbReference type="GO" id="GO:0015031">
    <property type="term" value="P:protein transport"/>
    <property type="evidence" value="ECO:0007669"/>
    <property type="project" value="UniProtKB-KW"/>
</dbReference>
<accession>A0A919BC48</accession>
<dbReference type="PANTHER" id="PTHR34982:SF1">
    <property type="entry name" value="FLAGELLAR ASSEMBLY PROTEIN FLIH"/>
    <property type="match status" value="1"/>
</dbReference>
<name>A0A919BC48_9GAMM</name>
<feature type="domain" description="Flagellar assembly protein FliH/Type III secretion system HrpE" evidence="10">
    <location>
        <begin position="134"/>
        <end position="259"/>
    </location>
</feature>
<protein>
    <recommendedName>
        <fullName evidence="4">Flagellar assembly protein FliH</fullName>
    </recommendedName>
</protein>
<keyword evidence="11" id="KW-0966">Cell projection</keyword>
<keyword evidence="12" id="KW-1185">Reference proteome</keyword>
<proteinExistence type="inferred from homology"/>